<evidence type="ECO:0000313" key="5">
    <source>
        <dbReference type="EMBL" id="MBA2882697.1"/>
    </source>
</evidence>
<evidence type="ECO:0000313" key="6">
    <source>
        <dbReference type="Proteomes" id="UP000525298"/>
    </source>
</evidence>
<evidence type="ECO:0000256" key="1">
    <source>
        <dbReference type="ARBA" id="ARBA00022737"/>
    </source>
</evidence>
<name>A0A7W0CBG7_9BACT</name>
<feature type="region of interest" description="Disordered" evidence="4">
    <location>
        <begin position="109"/>
        <end position="155"/>
    </location>
</feature>
<dbReference type="InterPro" id="IPR011990">
    <property type="entry name" value="TPR-like_helical_dom_sf"/>
</dbReference>
<feature type="compositionally biased region" description="Basic and acidic residues" evidence="4">
    <location>
        <begin position="114"/>
        <end position="132"/>
    </location>
</feature>
<proteinExistence type="predicted"/>
<protein>
    <submittedName>
        <fullName evidence="5">Tetratricopeptide (TPR) repeat protein</fullName>
    </submittedName>
</protein>
<evidence type="ECO:0000256" key="3">
    <source>
        <dbReference type="PROSITE-ProRule" id="PRU00339"/>
    </source>
</evidence>
<organism evidence="5 6">
    <name type="scientific">Desulfosalsimonas propionicica</name>
    <dbReference type="NCBI Taxonomy" id="332175"/>
    <lineage>
        <taxon>Bacteria</taxon>
        <taxon>Pseudomonadati</taxon>
        <taxon>Thermodesulfobacteriota</taxon>
        <taxon>Desulfobacteria</taxon>
        <taxon>Desulfobacterales</taxon>
        <taxon>Desulfosalsimonadaceae</taxon>
        <taxon>Desulfosalsimonas</taxon>
    </lineage>
</organism>
<dbReference type="EMBL" id="JACDUS010000011">
    <property type="protein sequence ID" value="MBA2882697.1"/>
    <property type="molecule type" value="Genomic_DNA"/>
</dbReference>
<sequence>MQKVIIAFMEDLSEYGPEELFFRRRAPMADSRSKATVADFKKFAESFPDYPRALLFLGQSLREQGKLAEAHYYLGQYYRENGEPENAMLHFTRALRETRQPVLTEKIHKAQKSLKAEQAKKPGQDEKNRSEGLAKTSYSVKTEKLHGKRAPALGS</sequence>
<keyword evidence="2 3" id="KW-0802">TPR repeat</keyword>
<dbReference type="InterPro" id="IPR013105">
    <property type="entry name" value="TPR_2"/>
</dbReference>
<accession>A0A7W0CBG7</accession>
<dbReference type="SUPFAM" id="SSF48452">
    <property type="entry name" value="TPR-like"/>
    <property type="match status" value="1"/>
</dbReference>
<dbReference type="Proteomes" id="UP000525298">
    <property type="component" value="Unassembled WGS sequence"/>
</dbReference>
<reference evidence="5 6" key="1">
    <citation type="submission" date="2020-07" db="EMBL/GenBank/DDBJ databases">
        <title>Genomic Encyclopedia of Type Strains, Phase IV (KMG-IV): sequencing the most valuable type-strain genomes for metagenomic binning, comparative biology and taxonomic classification.</title>
        <authorList>
            <person name="Goeker M."/>
        </authorList>
    </citation>
    <scope>NUCLEOTIDE SEQUENCE [LARGE SCALE GENOMIC DNA]</scope>
    <source>
        <strain evidence="5 6">DSM 17721</strain>
    </source>
</reference>
<evidence type="ECO:0000256" key="4">
    <source>
        <dbReference type="SAM" id="MobiDB-lite"/>
    </source>
</evidence>
<gene>
    <name evidence="5" type="ORF">HNR65_003051</name>
</gene>
<feature type="repeat" description="TPR" evidence="3">
    <location>
        <begin position="68"/>
        <end position="101"/>
    </location>
</feature>
<dbReference type="AlphaFoldDB" id="A0A7W0CBG7"/>
<dbReference type="Gene3D" id="1.25.40.10">
    <property type="entry name" value="Tetratricopeptide repeat domain"/>
    <property type="match status" value="1"/>
</dbReference>
<keyword evidence="1" id="KW-0677">Repeat</keyword>
<dbReference type="RefSeq" id="WP_181552326.1">
    <property type="nucleotide sequence ID" value="NZ_JACDUS010000011.1"/>
</dbReference>
<comment type="caution">
    <text evidence="5">The sequence shown here is derived from an EMBL/GenBank/DDBJ whole genome shotgun (WGS) entry which is preliminary data.</text>
</comment>
<dbReference type="InterPro" id="IPR019734">
    <property type="entry name" value="TPR_rpt"/>
</dbReference>
<dbReference type="Pfam" id="PF07719">
    <property type="entry name" value="TPR_2"/>
    <property type="match status" value="1"/>
</dbReference>
<keyword evidence="6" id="KW-1185">Reference proteome</keyword>
<dbReference type="PROSITE" id="PS50005">
    <property type="entry name" value="TPR"/>
    <property type="match status" value="1"/>
</dbReference>
<dbReference type="SMART" id="SM00028">
    <property type="entry name" value="TPR"/>
    <property type="match status" value="1"/>
</dbReference>
<evidence type="ECO:0000256" key="2">
    <source>
        <dbReference type="ARBA" id="ARBA00022803"/>
    </source>
</evidence>